<feature type="domain" description="Histidine kinase" evidence="12">
    <location>
        <begin position="185"/>
        <end position="408"/>
    </location>
</feature>
<dbReference type="Pfam" id="PF02518">
    <property type="entry name" value="HATPase_c"/>
    <property type="match status" value="1"/>
</dbReference>
<evidence type="ECO:0000256" key="3">
    <source>
        <dbReference type="ARBA" id="ARBA00012438"/>
    </source>
</evidence>
<evidence type="ECO:0000256" key="1">
    <source>
        <dbReference type="ARBA" id="ARBA00000085"/>
    </source>
</evidence>
<evidence type="ECO:0000313" key="13">
    <source>
        <dbReference type="EMBL" id="MBB5787635.1"/>
    </source>
</evidence>
<dbReference type="PRINTS" id="PR00344">
    <property type="entry name" value="BCTRLSENSOR"/>
</dbReference>
<keyword evidence="5" id="KW-0808">Transferase</keyword>
<organism evidence="13 14">
    <name type="scientific">Jiangella mangrovi</name>
    <dbReference type="NCBI Taxonomy" id="1524084"/>
    <lineage>
        <taxon>Bacteria</taxon>
        <taxon>Bacillati</taxon>
        <taxon>Actinomycetota</taxon>
        <taxon>Actinomycetes</taxon>
        <taxon>Jiangellales</taxon>
        <taxon>Jiangellaceae</taxon>
        <taxon>Jiangella</taxon>
    </lineage>
</organism>
<dbReference type="AlphaFoldDB" id="A0A7W9GPG7"/>
<comment type="subcellular location">
    <subcellularLocation>
        <location evidence="2">Cell membrane</location>
    </subcellularLocation>
</comment>
<keyword evidence="7 13" id="KW-0418">Kinase</keyword>
<protein>
    <recommendedName>
        <fullName evidence="3">histidine kinase</fullName>
        <ecNumber evidence="3">2.7.13.3</ecNumber>
    </recommendedName>
</protein>
<dbReference type="InterPro" id="IPR036890">
    <property type="entry name" value="HATPase_C_sf"/>
</dbReference>
<dbReference type="Proteomes" id="UP000542813">
    <property type="component" value="Unassembled WGS sequence"/>
</dbReference>
<evidence type="ECO:0000256" key="6">
    <source>
        <dbReference type="ARBA" id="ARBA00022692"/>
    </source>
</evidence>
<dbReference type="EMBL" id="JACHMM010000001">
    <property type="protein sequence ID" value="MBB5787635.1"/>
    <property type="molecule type" value="Genomic_DNA"/>
</dbReference>
<keyword evidence="6 11" id="KW-0812">Transmembrane</keyword>
<evidence type="ECO:0000256" key="5">
    <source>
        <dbReference type="ARBA" id="ARBA00022679"/>
    </source>
</evidence>
<evidence type="ECO:0000259" key="12">
    <source>
        <dbReference type="PROSITE" id="PS50109"/>
    </source>
</evidence>
<dbReference type="CDD" id="cd00082">
    <property type="entry name" value="HisKA"/>
    <property type="match status" value="1"/>
</dbReference>
<evidence type="ECO:0000256" key="7">
    <source>
        <dbReference type="ARBA" id="ARBA00022777"/>
    </source>
</evidence>
<accession>A0A7W9GPG7</accession>
<gene>
    <name evidence="13" type="ORF">HD601_002210</name>
</gene>
<dbReference type="Gene3D" id="3.30.565.10">
    <property type="entry name" value="Histidine kinase-like ATPase, C-terminal domain"/>
    <property type="match status" value="1"/>
</dbReference>
<feature type="transmembrane region" description="Helical" evidence="11">
    <location>
        <begin position="145"/>
        <end position="165"/>
    </location>
</feature>
<dbReference type="PANTHER" id="PTHR45436">
    <property type="entry name" value="SENSOR HISTIDINE KINASE YKOH"/>
    <property type="match status" value="1"/>
</dbReference>
<keyword evidence="14" id="KW-1185">Reference proteome</keyword>
<dbReference type="InterPro" id="IPR003661">
    <property type="entry name" value="HisK_dim/P_dom"/>
</dbReference>
<dbReference type="InterPro" id="IPR050428">
    <property type="entry name" value="TCS_sensor_his_kinase"/>
</dbReference>
<evidence type="ECO:0000256" key="4">
    <source>
        <dbReference type="ARBA" id="ARBA00022553"/>
    </source>
</evidence>
<dbReference type="GO" id="GO:0005886">
    <property type="term" value="C:plasma membrane"/>
    <property type="evidence" value="ECO:0007669"/>
    <property type="project" value="UniProtKB-SubCell"/>
</dbReference>
<evidence type="ECO:0000313" key="14">
    <source>
        <dbReference type="Proteomes" id="UP000542813"/>
    </source>
</evidence>
<dbReference type="InterPro" id="IPR004358">
    <property type="entry name" value="Sig_transdc_His_kin-like_C"/>
</dbReference>
<dbReference type="SUPFAM" id="SSF55874">
    <property type="entry name" value="ATPase domain of HSP90 chaperone/DNA topoisomerase II/histidine kinase"/>
    <property type="match status" value="1"/>
</dbReference>
<keyword evidence="9" id="KW-0902">Two-component regulatory system</keyword>
<evidence type="ECO:0000256" key="9">
    <source>
        <dbReference type="ARBA" id="ARBA00023012"/>
    </source>
</evidence>
<dbReference type="InterPro" id="IPR005467">
    <property type="entry name" value="His_kinase_dom"/>
</dbReference>
<evidence type="ECO:0000256" key="8">
    <source>
        <dbReference type="ARBA" id="ARBA00022989"/>
    </source>
</evidence>
<dbReference type="InterPro" id="IPR036097">
    <property type="entry name" value="HisK_dim/P_sf"/>
</dbReference>
<reference evidence="13 14" key="1">
    <citation type="submission" date="2020-08" db="EMBL/GenBank/DDBJ databases">
        <title>Sequencing the genomes of 1000 actinobacteria strains.</title>
        <authorList>
            <person name="Klenk H.-P."/>
        </authorList>
    </citation>
    <scope>NUCLEOTIDE SEQUENCE [LARGE SCALE GENOMIC DNA]</scope>
    <source>
        <strain evidence="13 14">DSM 102122</strain>
    </source>
</reference>
<keyword evidence="10 11" id="KW-0472">Membrane</keyword>
<feature type="transmembrane region" description="Helical" evidence="11">
    <location>
        <begin position="28"/>
        <end position="52"/>
    </location>
</feature>
<evidence type="ECO:0000256" key="2">
    <source>
        <dbReference type="ARBA" id="ARBA00004236"/>
    </source>
</evidence>
<dbReference type="SUPFAM" id="SSF47384">
    <property type="entry name" value="Homodimeric domain of signal transducing histidine kinase"/>
    <property type="match status" value="1"/>
</dbReference>
<evidence type="ECO:0000256" key="10">
    <source>
        <dbReference type="ARBA" id="ARBA00023136"/>
    </source>
</evidence>
<sequence length="408" mass="42708">MSRRHDGPRGRRPQPAPADRRLLRRASVVVAVQTGAAAALVIAVIIALVYSISGQERISATDHKLQAKLADSVPASGGTIVDGVPPGCSEADVRAAVDELEPGTRRFEVCDTPFLAHVDESGGERLAAATNFTEQQEETERLARLSILVGVVGVLAAAGLGWLVARRAVRPLGDALASQRRFVAEAGHELRTPLAILHTRAQLLQRRPSTDDDQRQEIDQLVDDARVLTDIVNDMLLSAEMQFRPEARQPVDLARVATQVKDSFAATADEAGVDLVVDSVPTDSHVVAGVPSALRRAVAALVDNAMDHVGRGGTITLGLSGSDASGGSGGTVCIAVIDDGDGLDPQLAAELTQRFHRGPGANGNGQHPRLGLGLALVDEIVHAHDGTMVIDGRPGDGATVSLTFPAAP</sequence>
<comment type="catalytic activity">
    <reaction evidence="1">
        <text>ATP + protein L-histidine = ADP + protein N-phospho-L-histidine.</text>
        <dbReference type="EC" id="2.7.13.3"/>
    </reaction>
</comment>
<name>A0A7W9GPG7_9ACTN</name>
<keyword evidence="8 11" id="KW-1133">Transmembrane helix</keyword>
<dbReference type="SMART" id="SM00388">
    <property type="entry name" value="HisKA"/>
    <property type="match status" value="1"/>
</dbReference>
<dbReference type="GO" id="GO:0000155">
    <property type="term" value="F:phosphorelay sensor kinase activity"/>
    <property type="evidence" value="ECO:0007669"/>
    <property type="project" value="InterPro"/>
</dbReference>
<dbReference type="Pfam" id="PF00512">
    <property type="entry name" value="HisKA"/>
    <property type="match status" value="1"/>
</dbReference>
<keyword evidence="4" id="KW-0597">Phosphoprotein</keyword>
<dbReference type="EC" id="2.7.13.3" evidence="3"/>
<dbReference type="RefSeq" id="WP_184821823.1">
    <property type="nucleotide sequence ID" value="NZ_JACHMM010000001.1"/>
</dbReference>
<dbReference type="PANTHER" id="PTHR45436:SF5">
    <property type="entry name" value="SENSOR HISTIDINE KINASE TRCS"/>
    <property type="match status" value="1"/>
</dbReference>
<dbReference type="InterPro" id="IPR003594">
    <property type="entry name" value="HATPase_dom"/>
</dbReference>
<proteinExistence type="predicted"/>
<dbReference type="SMART" id="SM00387">
    <property type="entry name" value="HATPase_c"/>
    <property type="match status" value="1"/>
</dbReference>
<comment type="caution">
    <text evidence="13">The sequence shown here is derived from an EMBL/GenBank/DDBJ whole genome shotgun (WGS) entry which is preliminary data.</text>
</comment>
<dbReference type="Gene3D" id="1.10.287.130">
    <property type="match status" value="1"/>
</dbReference>
<dbReference type="PROSITE" id="PS50109">
    <property type="entry name" value="HIS_KIN"/>
    <property type="match status" value="1"/>
</dbReference>
<evidence type="ECO:0000256" key="11">
    <source>
        <dbReference type="SAM" id="Phobius"/>
    </source>
</evidence>